<dbReference type="EMBL" id="AMQN01013535">
    <property type="status" value="NOT_ANNOTATED_CDS"/>
    <property type="molecule type" value="Genomic_DNA"/>
</dbReference>
<keyword evidence="1" id="KW-1133">Transmembrane helix</keyword>
<keyword evidence="1" id="KW-0472">Membrane</keyword>
<dbReference type="EMBL" id="KB310285">
    <property type="protein sequence ID" value="ELT92031.1"/>
    <property type="molecule type" value="Genomic_DNA"/>
</dbReference>
<evidence type="ECO:0000313" key="4">
    <source>
        <dbReference type="Proteomes" id="UP000014760"/>
    </source>
</evidence>
<organism evidence="2">
    <name type="scientific">Capitella teleta</name>
    <name type="common">Polychaete worm</name>
    <dbReference type="NCBI Taxonomy" id="283909"/>
    <lineage>
        <taxon>Eukaryota</taxon>
        <taxon>Metazoa</taxon>
        <taxon>Spiralia</taxon>
        <taxon>Lophotrochozoa</taxon>
        <taxon>Annelida</taxon>
        <taxon>Polychaeta</taxon>
        <taxon>Sedentaria</taxon>
        <taxon>Scolecida</taxon>
        <taxon>Capitellidae</taxon>
        <taxon>Capitella</taxon>
    </lineage>
</organism>
<sequence length="442" mass="50498">MPPFRSDFGKQDCRISYCILDHVIIMQEKEKQTCKKTGYKEMLIITSVFYLLLAVFYIYQYHSFVSFLEDSYTKHVATIRTNAAAAAKELSANLIAPERIKVAIGGAISSRDPLSDMPPIVFLPQFCQTASSGFDYHFYLSVDPSDVFFHNDDNVSNLTKHFNSTVAIHCHSNIRVTLHVIEGKYPMKLDSASVALDEAYLDDMDYLCSLFTLQTKHNWTSLNIHRLDAQNPLKLGVVDKGFVHRRYMDIIGSYSILERRPHNGSEYRGIINRYVGYKDIKRSDFTKVMSISLNATIEDEMKLAIRNAQLHQLLLPRWSLRFYVSWINETSTASRITRKLESLGAEVIQSFMVLNDPKVEVAAIHSSSQLLSVHISRDLDVLSRKPQTINCYGNHLTPNFVIHKKGLRSLVRSRQPGEMDYRPVQQLADVVWLMGQNISSLC</sequence>
<proteinExistence type="predicted"/>
<accession>R7TKG2</accession>
<reference evidence="2 4" key="2">
    <citation type="journal article" date="2013" name="Nature">
        <title>Insights into bilaterian evolution from three spiralian genomes.</title>
        <authorList>
            <person name="Simakov O."/>
            <person name="Marletaz F."/>
            <person name="Cho S.J."/>
            <person name="Edsinger-Gonzales E."/>
            <person name="Havlak P."/>
            <person name="Hellsten U."/>
            <person name="Kuo D.H."/>
            <person name="Larsson T."/>
            <person name="Lv J."/>
            <person name="Arendt D."/>
            <person name="Savage R."/>
            <person name="Osoegawa K."/>
            <person name="de Jong P."/>
            <person name="Grimwood J."/>
            <person name="Chapman J.A."/>
            <person name="Shapiro H."/>
            <person name="Aerts A."/>
            <person name="Otillar R.P."/>
            <person name="Terry A.Y."/>
            <person name="Boore J.L."/>
            <person name="Grigoriev I.V."/>
            <person name="Lindberg D.R."/>
            <person name="Seaver E.C."/>
            <person name="Weisblat D.A."/>
            <person name="Putnam N.H."/>
            <person name="Rokhsar D.S."/>
        </authorList>
    </citation>
    <scope>NUCLEOTIDE SEQUENCE</scope>
    <source>
        <strain evidence="2 4">I ESC-2004</strain>
    </source>
</reference>
<evidence type="ECO:0000313" key="2">
    <source>
        <dbReference type="EMBL" id="ELT92031.1"/>
    </source>
</evidence>
<reference evidence="3" key="3">
    <citation type="submission" date="2015-06" db="UniProtKB">
        <authorList>
            <consortium name="EnsemblMetazoa"/>
        </authorList>
    </citation>
    <scope>IDENTIFICATION</scope>
</reference>
<name>R7TKG2_CAPTE</name>
<dbReference type="EnsemblMetazoa" id="CapteT205508">
    <property type="protein sequence ID" value="CapteP205508"/>
    <property type="gene ID" value="CapteG205508"/>
</dbReference>
<gene>
    <name evidence="2" type="ORF">CAPTEDRAFT_205508</name>
</gene>
<reference evidence="4" key="1">
    <citation type="submission" date="2012-12" db="EMBL/GenBank/DDBJ databases">
        <authorList>
            <person name="Hellsten U."/>
            <person name="Grimwood J."/>
            <person name="Chapman J.A."/>
            <person name="Shapiro H."/>
            <person name="Aerts A."/>
            <person name="Otillar R.P."/>
            <person name="Terry A.Y."/>
            <person name="Boore J.L."/>
            <person name="Simakov O."/>
            <person name="Marletaz F."/>
            <person name="Cho S.-J."/>
            <person name="Edsinger-Gonzales E."/>
            <person name="Havlak P."/>
            <person name="Kuo D.-H."/>
            <person name="Larsson T."/>
            <person name="Lv J."/>
            <person name="Arendt D."/>
            <person name="Savage R."/>
            <person name="Osoegawa K."/>
            <person name="de Jong P."/>
            <person name="Lindberg D.R."/>
            <person name="Seaver E.C."/>
            <person name="Weisblat D.A."/>
            <person name="Putnam N.H."/>
            <person name="Grigoriev I.V."/>
            <person name="Rokhsar D.S."/>
        </authorList>
    </citation>
    <scope>NUCLEOTIDE SEQUENCE</scope>
    <source>
        <strain evidence="4">I ESC-2004</strain>
    </source>
</reference>
<evidence type="ECO:0000313" key="3">
    <source>
        <dbReference type="EnsemblMetazoa" id="CapteP205508"/>
    </source>
</evidence>
<dbReference type="AlphaFoldDB" id="R7TKG2"/>
<feature type="transmembrane region" description="Helical" evidence="1">
    <location>
        <begin position="42"/>
        <end position="59"/>
    </location>
</feature>
<keyword evidence="4" id="KW-1185">Reference proteome</keyword>
<dbReference type="HOGENOM" id="CLU_620009_0_0_1"/>
<evidence type="ECO:0000256" key="1">
    <source>
        <dbReference type="SAM" id="Phobius"/>
    </source>
</evidence>
<dbReference type="Proteomes" id="UP000014760">
    <property type="component" value="Unassembled WGS sequence"/>
</dbReference>
<protein>
    <submittedName>
        <fullName evidence="2 3">Uncharacterized protein</fullName>
    </submittedName>
</protein>
<keyword evidence="1" id="KW-0812">Transmembrane</keyword>